<evidence type="ECO:0000256" key="1">
    <source>
        <dbReference type="ARBA" id="ARBA00023157"/>
    </source>
</evidence>
<evidence type="ECO:0000259" key="2">
    <source>
        <dbReference type="PROSITE" id="PS51767"/>
    </source>
</evidence>
<feature type="domain" description="Peptidase A1" evidence="2">
    <location>
        <begin position="83"/>
        <end position="214"/>
    </location>
</feature>
<dbReference type="PROSITE" id="PS51767">
    <property type="entry name" value="PEPTIDASE_A1"/>
    <property type="match status" value="1"/>
</dbReference>
<organism evidence="3 4">
    <name type="scientific">Diutina rugosa</name>
    <name type="common">Yeast</name>
    <name type="synonym">Candida rugosa</name>
    <dbReference type="NCBI Taxonomy" id="5481"/>
    <lineage>
        <taxon>Eukaryota</taxon>
        <taxon>Fungi</taxon>
        <taxon>Dikarya</taxon>
        <taxon>Ascomycota</taxon>
        <taxon>Saccharomycotina</taxon>
        <taxon>Pichiomycetes</taxon>
        <taxon>Debaryomycetaceae</taxon>
        <taxon>Diutina</taxon>
    </lineage>
</organism>
<evidence type="ECO:0000313" key="4">
    <source>
        <dbReference type="Proteomes" id="UP000449547"/>
    </source>
</evidence>
<proteinExistence type="predicted"/>
<dbReference type="OrthoDB" id="660550at2759"/>
<accession>A0A642UXE7</accession>
<dbReference type="RefSeq" id="XP_034014631.1">
    <property type="nucleotide sequence ID" value="XM_034158333.1"/>
</dbReference>
<gene>
    <name evidence="3" type="ORF">DIURU_000536</name>
</gene>
<dbReference type="SUPFAM" id="SSF50630">
    <property type="entry name" value="Acid proteases"/>
    <property type="match status" value="1"/>
</dbReference>
<dbReference type="InterPro" id="IPR033121">
    <property type="entry name" value="PEPTIDASE_A1"/>
</dbReference>
<dbReference type="GeneID" id="54779189"/>
<dbReference type="Pfam" id="PF00026">
    <property type="entry name" value="Asp"/>
    <property type="match status" value="1"/>
</dbReference>
<keyword evidence="1" id="KW-1015">Disulfide bond</keyword>
<protein>
    <recommendedName>
        <fullName evidence="2">Peptidase A1 domain-containing protein</fullName>
    </recommendedName>
</protein>
<dbReference type="VEuPathDB" id="FungiDB:DIURU_000536"/>
<dbReference type="AlphaFoldDB" id="A0A642UXE7"/>
<dbReference type="EMBL" id="SWFT01000025">
    <property type="protein sequence ID" value="KAA8907374.1"/>
    <property type="molecule type" value="Genomic_DNA"/>
</dbReference>
<name>A0A642UXE7_DIURU</name>
<reference evidence="3 4" key="1">
    <citation type="submission" date="2019-07" db="EMBL/GenBank/DDBJ databases">
        <title>Genome assembly of two rare yeast pathogens: Diutina rugosa and Trichomonascus ciferrii.</title>
        <authorList>
            <person name="Mixao V."/>
            <person name="Saus E."/>
            <person name="Hansen A."/>
            <person name="Lass-Flor C."/>
            <person name="Gabaldon T."/>
        </authorList>
    </citation>
    <scope>NUCLEOTIDE SEQUENCE [LARGE SCALE GENOMIC DNA]</scope>
    <source>
        <strain evidence="3 4">CBS 613</strain>
    </source>
</reference>
<dbReference type="Gene3D" id="2.40.70.10">
    <property type="entry name" value="Acid Proteases"/>
    <property type="match status" value="1"/>
</dbReference>
<dbReference type="InterPro" id="IPR021109">
    <property type="entry name" value="Peptidase_aspartic_dom_sf"/>
</dbReference>
<dbReference type="Proteomes" id="UP000449547">
    <property type="component" value="Unassembled WGS sequence"/>
</dbReference>
<keyword evidence="4" id="KW-1185">Reference proteome</keyword>
<sequence length="214" mass="23482">MRGYGTNALECLDPSFPSIHFKYILTKSSPSISQLTQDDSFRRLVFISLGGGFGGAPHDKSALEKKATSNVIELDFDIEGGQHHGVVSFGSEGVSYKPIIDSGSWETWFANDNDMTDYSTTLVNLTTPFSINYVGSGNPATGIFIKDTIKFTNAKSDGFEFGILNNPPWFPQGILAIARSQGSDHDTLTYHLKMMGQVERTVSSLYYSKLQNKG</sequence>
<dbReference type="GO" id="GO:0004190">
    <property type="term" value="F:aspartic-type endopeptidase activity"/>
    <property type="evidence" value="ECO:0007669"/>
    <property type="project" value="UniProtKB-ARBA"/>
</dbReference>
<evidence type="ECO:0000313" key="3">
    <source>
        <dbReference type="EMBL" id="KAA8907374.1"/>
    </source>
</evidence>
<comment type="caution">
    <text evidence="3">The sequence shown here is derived from an EMBL/GenBank/DDBJ whole genome shotgun (WGS) entry which is preliminary data.</text>
</comment>